<reference evidence="2 3" key="1">
    <citation type="journal article" date="2005" name="Science">
        <title>Comparative genomics of trypanosomatid parasitic protozoa.</title>
        <authorList>
            <person name="El-Sayed N.M."/>
            <person name="Myler P.J."/>
            <person name="Blandin G."/>
            <person name="Berriman M."/>
            <person name="Crabtree J."/>
            <person name="Aggarwal G."/>
            <person name="Caler E."/>
            <person name="Renauld H."/>
            <person name="Worthey E.A."/>
            <person name="Hertz-Fowler C."/>
            <person name="Ghedin E."/>
            <person name="Peacock C."/>
            <person name="Bartholomeu D.C."/>
            <person name="Haas B.J."/>
            <person name="Tran A.N."/>
            <person name="Wortman J.R."/>
            <person name="Alsmark U.C."/>
            <person name="Angiuoli S."/>
            <person name="Anupama A."/>
            <person name="Badger J."/>
            <person name="Bringaud F."/>
            <person name="Cadag E."/>
            <person name="Carlton J.M."/>
            <person name="Cerqueira G.C."/>
            <person name="Creasy T."/>
            <person name="Delcher A.L."/>
            <person name="Djikeng A."/>
            <person name="Embley T.M."/>
            <person name="Hauser C."/>
            <person name="Ivens A.C."/>
            <person name="Kummerfeld S.K."/>
            <person name="Pereira-Leal J.B."/>
            <person name="Nilsson D."/>
            <person name="Peterson J."/>
            <person name="Salzberg S.L."/>
            <person name="Shallom J."/>
            <person name="Silva J.C."/>
            <person name="Sundaram J."/>
            <person name="Westenberger S."/>
            <person name="White O."/>
            <person name="Melville S.E."/>
            <person name="Donelson J.E."/>
            <person name="Andersson B."/>
            <person name="Stuart K.D."/>
            <person name="Hall N."/>
        </authorList>
    </citation>
    <scope>NUCLEOTIDE SEQUENCE [LARGE SCALE GENOMIC DNA]</scope>
    <source>
        <strain evidence="2 3">927/4 GUTat10.1</strain>
    </source>
</reference>
<gene>
    <name evidence="2" type="ORF">Tb10.70.2860</name>
</gene>
<keyword evidence="1" id="KW-0472">Membrane</keyword>
<sequence>MFFFFVVVVPYCGGGMFVTYLIFSSNESRLYGYCLFMPFCFVVKSFSVFFFSFHFSEKGWFMLKGPWVGGDARKRLYVMAAVMLLIVLMFMGVMDFRKREAKRWVKNSSLNDHSPGVYYVVVQTKPSPGWCRMLLSSVLTNVRVATVGAGAVYVHAWRWAWIRKYMLWKRMQDNDVMVIFDGGDTFFSEAARREEAIEYFMNTTPSTRELFSEEDTLHGKMAPPLLFAAEKNCHAPQTYIMTGVDTRKVKPRDMCMNLYEGALAVSIKEGTQALLRETPSGESHLNGGGMIARVWALKEALEVFFALKRRSFKWWCDQSMWTMVFIWSVTRPKHANRKLLLRRGIMSLDYETRYFHYPSGVPVKNGMILHFPGPPAARSEKMLQFINETSWYRALRDSSTQREAYKYLLERYTTEIHTVWGSRKYVKFSTVCNVSNAANPRWLIGPLNKK</sequence>
<keyword evidence="1" id="KW-0812">Transmembrane</keyword>
<dbReference type="VEuPathDB" id="TriTrypDB:Tb927.10.4370"/>
<dbReference type="CDD" id="cd22997">
    <property type="entry name" value="GT_LH"/>
    <property type="match status" value="1"/>
</dbReference>
<keyword evidence="3" id="KW-1185">Reference proteome</keyword>
<accession>Q38BG3</accession>
<evidence type="ECO:0000256" key="1">
    <source>
        <dbReference type="SAM" id="Phobius"/>
    </source>
</evidence>
<dbReference type="KEGG" id="tbr:Tb10.70.2860"/>
<dbReference type="InParanoid" id="Q38BG3"/>
<proteinExistence type="predicted"/>
<dbReference type="PANTHER" id="PTHR36587">
    <property type="entry name" value="EXPRESSION SITE-ASSOCIATED GENE 3 (ESAG3)-LIKE PROTEIN"/>
    <property type="match status" value="1"/>
</dbReference>
<dbReference type="PaxDb" id="5691-EAN77857"/>
<feature type="transmembrane region" description="Helical" evidence="1">
    <location>
        <begin position="76"/>
        <end position="96"/>
    </location>
</feature>
<organism evidence="2 3">
    <name type="scientific">Trypanosoma brucei brucei (strain 927/4 GUTat10.1)</name>
    <dbReference type="NCBI Taxonomy" id="185431"/>
    <lineage>
        <taxon>Eukaryota</taxon>
        <taxon>Discoba</taxon>
        <taxon>Euglenozoa</taxon>
        <taxon>Kinetoplastea</taxon>
        <taxon>Metakinetoplastina</taxon>
        <taxon>Trypanosomatida</taxon>
        <taxon>Trypanosomatidae</taxon>
        <taxon>Trypanosoma</taxon>
    </lineage>
</organism>
<protein>
    <submittedName>
        <fullName evidence="2">Expression site-associated gene (ESAG) protein, putative</fullName>
    </submittedName>
</protein>
<dbReference type="EMBL" id="CM000208">
    <property type="protein sequence ID" value="EAN77857.1"/>
    <property type="molecule type" value="Genomic_DNA"/>
</dbReference>
<dbReference type="eggNOG" id="ENOG502SH27">
    <property type="taxonomic scope" value="Eukaryota"/>
</dbReference>
<evidence type="ECO:0000313" key="3">
    <source>
        <dbReference type="Proteomes" id="UP000008524"/>
    </source>
</evidence>
<dbReference type="OrthoDB" id="271034at2759"/>
<evidence type="ECO:0000313" key="2">
    <source>
        <dbReference type="EMBL" id="EAN77857.1"/>
    </source>
</evidence>
<name>Q38BG3_TRYB2</name>
<dbReference type="GO" id="GO:0005737">
    <property type="term" value="C:cytoplasm"/>
    <property type="evidence" value="ECO:0000314"/>
    <property type="project" value="GeneDB"/>
</dbReference>
<reference evidence="2 3" key="2">
    <citation type="journal article" date="2005" name="Science">
        <title>The genome of the African trypanosome Trypanosoma brucei.</title>
        <authorList>
            <person name="Berriman M."/>
            <person name="Ghedin E."/>
            <person name="Hertz-Fowler C."/>
            <person name="Blandin G."/>
            <person name="Renauld H."/>
            <person name="Bartholomeu D.C."/>
            <person name="Lennard N.J."/>
            <person name="Caler E."/>
            <person name="Hamlin N.E."/>
            <person name="Haas B."/>
            <person name="Bohme U."/>
            <person name="Hannick L."/>
            <person name="Aslett M.A."/>
            <person name="Shallom J."/>
            <person name="Marcello L."/>
            <person name="Hou L."/>
            <person name="Wickstead B."/>
            <person name="Alsmark U.C."/>
            <person name="Arrowsmith C."/>
            <person name="Atkin R.J."/>
            <person name="Barron A.J."/>
            <person name="Bringaud F."/>
            <person name="Brooks K."/>
            <person name="Carrington M."/>
            <person name="Cherevach I."/>
            <person name="Chillingworth T.J."/>
            <person name="Churcher C."/>
            <person name="Clark L.N."/>
            <person name="Corton C.H."/>
            <person name="Cronin A."/>
            <person name="Davies R.M."/>
            <person name="Doggett J."/>
            <person name="Djikeng A."/>
            <person name="Feldblyum T."/>
            <person name="Field M.C."/>
            <person name="Fraser A."/>
            <person name="Goodhead I."/>
            <person name="Hance Z."/>
            <person name="Harper D."/>
            <person name="Harris B.R."/>
            <person name="Hauser H."/>
            <person name="Hostetler J."/>
            <person name="Ivens A."/>
            <person name="Jagels K."/>
            <person name="Johnson D."/>
            <person name="Johnson J."/>
            <person name="Jones K."/>
            <person name="Kerhornou A.X."/>
            <person name="Koo H."/>
            <person name="Larke N."/>
            <person name="Landfear S."/>
            <person name="Larkin C."/>
            <person name="Leech V."/>
            <person name="Line A."/>
            <person name="Lord A."/>
            <person name="Macleod A."/>
            <person name="Mooney P.J."/>
            <person name="Moule S."/>
            <person name="Martin D.M."/>
            <person name="Morgan G.W."/>
            <person name="Mungall K."/>
            <person name="Norbertczak H."/>
            <person name="Ormond D."/>
            <person name="Pai G."/>
            <person name="Peacock C.S."/>
            <person name="Peterson J."/>
            <person name="Quail M.A."/>
            <person name="Rabbinowitsch E."/>
            <person name="Rajandream M.A."/>
            <person name="Reitter C."/>
            <person name="Salzberg S.L."/>
            <person name="Sanders M."/>
            <person name="Schobel S."/>
            <person name="Sharp S."/>
            <person name="Simmonds M."/>
            <person name="Simpson A.J."/>
            <person name="Tallon L."/>
            <person name="Turner C.M."/>
            <person name="Tait A."/>
            <person name="Tivey A.R."/>
            <person name="Van Aken S."/>
            <person name="Walker D."/>
            <person name="Wanless D."/>
            <person name="Wang S."/>
            <person name="White B."/>
            <person name="White O."/>
            <person name="Whitehead S."/>
            <person name="Woodward J."/>
            <person name="Wortman J."/>
            <person name="Adams M.D."/>
            <person name="Embley T.M."/>
            <person name="Gull K."/>
            <person name="Ullu E."/>
            <person name="Barry J.D."/>
            <person name="Fairlamb A.H."/>
            <person name="Opperdoes F."/>
            <person name="Barrell B.G."/>
            <person name="Donelson J.E."/>
            <person name="Hall N."/>
            <person name="Fraser C.M."/>
            <person name="Melville S.E."/>
            <person name="El-Sayed N.M."/>
        </authorList>
    </citation>
    <scope>NUCLEOTIDE SEQUENCE [LARGE SCALE GENOMIC DNA]</scope>
    <source>
        <strain evidence="2 3">927/4 GUTat10.1</strain>
    </source>
</reference>
<dbReference type="AlphaFoldDB" id="Q38BG3"/>
<dbReference type="Proteomes" id="UP000008524">
    <property type="component" value="Chromosome 10"/>
</dbReference>
<dbReference type="RefSeq" id="XP_822685.1">
    <property type="nucleotide sequence ID" value="XM_817592.1"/>
</dbReference>
<feature type="transmembrane region" description="Helical" evidence="1">
    <location>
        <begin position="30"/>
        <end position="56"/>
    </location>
</feature>
<dbReference type="OMA" id="INETSWY"/>
<feature type="transmembrane region" description="Helical" evidence="1">
    <location>
        <begin position="6"/>
        <end position="23"/>
    </location>
</feature>
<keyword evidence="1" id="KW-1133">Transmembrane helix</keyword>
<dbReference type="PANTHER" id="PTHR36587:SF2">
    <property type="entry name" value="EXPRESSION SITE-ASSOCIATED GENE 3 (ESAG3)-LIKE PROTEIN"/>
    <property type="match status" value="1"/>
</dbReference>
<dbReference type="GeneID" id="3661752"/>